<dbReference type="PANTHER" id="PTHR46060">
    <property type="entry name" value="MARINER MOS1 TRANSPOSASE-LIKE PROTEIN"/>
    <property type="match status" value="1"/>
</dbReference>
<dbReference type="PANTHER" id="PTHR46060:SF1">
    <property type="entry name" value="MARINER MOS1 TRANSPOSASE-LIKE PROTEIN"/>
    <property type="match status" value="1"/>
</dbReference>
<protein>
    <recommendedName>
        <fullName evidence="3">Histone-lysine N-methyltransferase SETMAR</fullName>
    </recommendedName>
</protein>
<organism evidence="1 2">
    <name type="scientific">Mesorhabditis belari</name>
    <dbReference type="NCBI Taxonomy" id="2138241"/>
    <lineage>
        <taxon>Eukaryota</taxon>
        <taxon>Metazoa</taxon>
        <taxon>Ecdysozoa</taxon>
        <taxon>Nematoda</taxon>
        <taxon>Chromadorea</taxon>
        <taxon>Rhabditida</taxon>
        <taxon>Rhabditina</taxon>
        <taxon>Rhabditomorpha</taxon>
        <taxon>Rhabditoidea</taxon>
        <taxon>Rhabditidae</taxon>
        <taxon>Mesorhabditinae</taxon>
        <taxon>Mesorhabditis</taxon>
    </lineage>
</organism>
<sequence>MGCTLAYNKRYENENAPSDYHLFRSLEYHLREKTFQNVEEMRLSLTQFFDSKPREFYRRGIYLLPDKWQDVIDVDSEYFE</sequence>
<accession>A0AAF3EPT8</accession>
<name>A0AAF3EPT8_9BILA</name>
<dbReference type="AlphaFoldDB" id="A0AAF3EPT8"/>
<dbReference type="InterPro" id="IPR036397">
    <property type="entry name" value="RNaseH_sf"/>
</dbReference>
<dbReference type="WBParaSite" id="MBELARI_LOCUS15682">
    <property type="protein sequence ID" value="MBELARI_LOCUS15682"/>
    <property type="gene ID" value="MBELARI_LOCUS15682"/>
</dbReference>
<proteinExistence type="predicted"/>
<evidence type="ECO:0008006" key="3">
    <source>
        <dbReference type="Google" id="ProtNLM"/>
    </source>
</evidence>
<dbReference type="GO" id="GO:0003676">
    <property type="term" value="F:nucleic acid binding"/>
    <property type="evidence" value="ECO:0007669"/>
    <property type="project" value="InterPro"/>
</dbReference>
<reference evidence="2" key="1">
    <citation type="submission" date="2024-02" db="UniProtKB">
        <authorList>
            <consortium name="WormBaseParasite"/>
        </authorList>
    </citation>
    <scope>IDENTIFICATION</scope>
</reference>
<dbReference type="Proteomes" id="UP000887575">
    <property type="component" value="Unassembled WGS sequence"/>
</dbReference>
<dbReference type="Gene3D" id="3.30.420.10">
    <property type="entry name" value="Ribonuclease H-like superfamily/Ribonuclease H"/>
    <property type="match status" value="1"/>
</dbReference>
<evidence type="ECO:0000313" key="2">
    <source>
        <dbReference type="WBParaSite" id="MBELARI_LOCUS15682"/>
    </source>
</evidence>
<dbReference type="InterPro" id="IPR052709">
    <property type="entry name" value="Transposase-MT_Hybrid"/>
</dbReference>
<keyword evidence="1" id="KW-1185">Reference proteome</keyword>
<evidence type="ECO:0000313" key="1">
    <source>
        <dbReference type="Proteomes" id="UP000887575"/>
    </source>
</evidence>